<feature type="domain" description="Prepilin peptidase A24 N-terminal" evidence="9">
    <location>
        <begin position="14"/>
        <end position="95"/>
    </location>
</feature>
<evidence type="ECO:0000313" key="11">
    <source>
        <dbReference type="Proteomes" id="UP000273158"/>
    </source>
</evidence>
<feature type="transmembrane region" description="Helical" evidence="7">
    <location>
        <begin position="153"/>
        <end position="173"/>
    </location>
</feature>
<comment type="caution">
    <text evidence="10">The sequence shown here is derived from an EMBL/GenBank/DDBJ whole genome shotgun (WGS) entry which is preliminary data.</text>
</comment>
<reference evidence="10 11" key="1">
    <citation type="journal article" date="2015" name="Stand. Genomic Sci.">
        <title>Genomic Encyclopedia of Bacterial and Archaeal Type Strains, Phase III: the genomes of soil and plant-associated and newly described type strains.</title>
        <authorList>
            <person name="Whitman W.B."/>
            <person name="Woyke T."/>
            <person name="Klenk H.P."/>
            <person name="Zhou Y."/>
            <person name="Lilburn T.G."/>
            <person name="Beck B.J."/>
            <person name="De Vos P."/>
            <person name="Vandamme P."/>
            <person name="Eisen J.A."/>
            <person name="Garrity G."/>
            <person name="Hugenholtz P."/>
            <person name="Kyrpides N.C."/>
        </authorList>
    </citation>
    <scope>NUCLEOTIDE SEQUENCE [LARGE SCALE GENOMIC DNA]</scope>
    <source>
        <strain evidence="10 11">S2T63</strain>
    </source>
</reference>
<feature type="transmembrane region" description="Helical" evidence="7">
    <location>
        <begin position="80"/>
        <end position="97"/>
    </location>
</feature>
<dbReference type="InterPro" id="IPR050882">
    <property type="entry name" value="Prepilin_peptidase/N-MTase"/>
</dbReference>
<gene>
    <name evidence="10" type="ORF">C7474_1858</name>
</gene>
<evidence type="ECO:0000259" key="9">
    <source>
        <dbReference type="Pfam" id="PF06750"/>
    </source>
</evidence>
<keyword evidence="10" id="KW-0808">Transferase</keyword>
<evidence type="ECO:0000256" key="2">
    <source>
        <dbReference type="ARBA" id="ARBA00005801"/>
    </source>
</evidence>
<comment type="similarity">
    <text evidence="2">Belongs to the peptidase A24 family.</text>
</comment>
<organism evidence="10 11">
    <name type="scientific">Microbacterium telephonicum</name>
    <dbReference type="NCBI Taxonomy" id="1714841"/>
    <lineage>
        <taxon>Bacteria</taxon>
        <taxon>Bacillati</taxon>
        <taxon>Actinomycetota</taxon>
        <taxon>Actinomycetes</taxon>
        <taxon>Micrococcales</taxon>
        <taxon>Microbacteriaceae</taxon>
        <taxon>Microbacterium</taxon>
    </lineage>
</organism>
<feature type="domain" description="Prepilin type IV endopeptidase peptidase" evidence="8">
    <location>
        <begin position="131"/>
        <end position="242"/>
    </location>
</feature>
<sequence>MSTITALLVAFAALLGLIIGSFLNVVIYRVPVGIPLTRPSQCPHCDSPVKPWQNVPVVSWLLLRGKCANCGAPISVRYPLVELATGVAFAGVVWMLVESEAFRLASLAQRPEAGAEVGALAFAFIAVAYLYLAAISIALTMIDLDMRRLPNPIVLPSYIALAVLFTAACLAGAPWDALLRAAIGGAALFAFYWLLRFAKPGGMGGGDVKLAGVLGAALGFVGWGALIVGAFAAFLIGGVVGIVMMLTRRATRKTAIPFGPFMVVGAWLGIVIGEPIARWYTGLLGLA</sequence>
<name>A0A498C455_9MICO</name>
<evidence type="ECO:0000256" key="4">
    <source>
        <dbReference type="ARBA" id="ARBA00022692"/>
    </source>
</evidence>
<dbReference type="Gene3D" id="1.20.120.1220">
    <property type="match status" value="1"/>
</dbReference>
<keyword evidence="4 7" id="KW-0812">Transmembrane</keyword>
<dbReference type="InterPro" id="IPR000045">
    <property type="entry name" value="Prepilin_IV_endopep_pep"/>
</dbReference>
<feature type="transmembrane region" description="Helical" evidence="7">
    <location>
        <begin position="6"/>
        <end position="28"/>
    </location>
</feature>
<dbReference type="PANTHER" id="PTHR30487">
    <property type="entry name" value="TYPE 4 PREPILIN-LIKE PROTEINS LEADER PEPTIDE-PROCESSING ENZYME"/>
    <property type="match status" value="1"/>
</dbReference>
<dbReference type="GO" id="GO:0032259">
    <property type="term" value="P:methylation"/>
    <property type="evidence" value="ECO:0007669"/>
    <property type="project" value="UniProtKB-KW"/>
</dbReference>
<dbReference type="GO" id="GO:0005886">
    <property type="term" value="C:plasma membrane"/>
    <property type="evidence" value="ECO:0007669"/>
    <property type="project" value="UniProtKB-SubCell"/>
</dbReference>
<evidence type="ECO:0000256" key="3">
    <source>
        <dbReference type="ARBA" id="ARBA00022475"/>
    </source>
</evidence>
<keyword evidence="5 7" id="KW-1133">Transmembrane helix</keyword>
<keyword evidence="11" id="KW-1185">Reference proteome</keyword>
<protein>
    <submittedName>
        <fullName evidence="10">Leader peptidase (Prepilin peptidase)/N-methyltransferase</fullName>
    </submittedName>
</protein>
<dbReference type="OrthoDB" id="2087435at2"/>
<dbReference type="GO" id="GO:0008168">
    <property type="term" value="F:methyltransferase activity"/>
    <property type="evidence" value="ECO:0007669"/>
    <property type="project" value="UniProtKB-KW"/>
</dbReference>
<dbReference type="GO" id="GO:0006465">
    <property type="term" value="P:signal peptide processing"/>
    <property type="evidence" value="ECO:0007669"/>
    <property type="project" value="TreeGrafter"/>
</dbReference>
<comment type="subcellular location">
    <subcellularLocation>
        <location evidence="1">Cell membrane</location>
        <topology evidence="1">Multi-pass membrane protein</topology>
    </subcellularLocation>
</comment>
<evidence type="ECO:0000256" key="6">
    <source>
        <dbReference type="ARBA" id="ARBA00023136"/>
    </source>
</evidence>
<dbReference type="RefSeq" id="WP_121059145.1">
    <property type="nucleotide sequence ID" value="NZ_RCDB01000002.1"/>
</dbReference>
<evidence type="ECO:0000256" key="7">
    <source>
        <dbReference type="SAM" id="Phobius"/>
    </source>
</evidence>
<evidence type="ECO:0000256" key="5">
    <source>
        <dbReference type="ARBA" id="ARBA00022989"/>
    </source>
</evidence>
<dbReference type="AlphaFoldDB" id="A0A498C455"/>
<feature type="transmembrane region" description="Helical" evidence="7">
    <location>
        <begin position="117"/>
        <end position="141"/>
    </location>
</feature>
<dbReference type="Pfam" id="PF06750">
    <property type="entry name" value="A24_N_bact"/>
    <property type="match status" value="1"/>
</dbReference>
<feature type="transmembrane region" description="Helical" evidence="7">
    <location>
        <begin position="179"/>
        <end position="198"/>
    </location>
</feature>
<dbReference type="EMBL" id="RCDB01000002">
    <property type="protein sequence ID" value="RLK49697.1"/>
    <property type="molecule type" value="Genomic_DNA"/>
</dbReference>
<evidence type="ECO:0000256" key="1">
    <source>
        <dbReference type="ARBA" id="ARBA00004651"/>
    </source>
</evidence>
<evidence type="ECO:0000259" key="8">
    <source>
        <dbReference type="Pfam" id="PF01478"/>
    </source>
</evidence>
<keyword evidence="6 7" id="KW-0472">Membrane</keyword>
<keyword evidence="3" id="KW-1003">Cell membrane</keyword>
<dbReference type="InterPro" id="IPR010627">
    <property type="entry name" value="Prepilin_pept_A24_N"/>
</dbReference>
<dbReference type="PANTHER" id="PTHR30487:SF0">
    <property type="entry name" value="PREPILIN LEADER PEPTIDASE_N-METHYLTRANSFERASE-RELATED"/>
    <property type="match status" value="1"/>
</dbReference>
<feature type="transmembrane region" description="Helical" evidence="7">
    <location>
        <begin position="210"/>
        <end position="243"/>
    </location>
</feature>
<feature type="transmembrane region" description="Helical" evidence="7">
    <location>
        <begin position="255"/>
        <end position="273"/>
    </location>
</feature>
<evidence type="ECO:0000313" key="10">
    <source>
        <dbReference type="EMBL" id="RLK49697.1"/>
    </source>
</evidence>
<proteinExistence type="inferred from homology"/>
<accession>A0A498C455</accession>
<dbReference type="GO" id="GO:0004190">
    <property type="term" value="F:aspartic-type endopeptidase activity"/>
    <property type="evidence" value="ECO:0007669"/>
    <property type="project" value="InterPro"/>
</dbReference>
<dbReference type="Pfam" id="PF01478">
    <property type="entry name" value="Peptidase_A24"/>
    <property type="match status" value="1"/>
</dbReference>
<keyword evidence="10" id="KW-0489">Methyltransferase</keyword>
<dbReference type="Proteomes" id="UP000273158">
    <property type="component" value="Unassembled WGS sequence"/>
</dbReference>